<feature type="transmembrane region" description="Helical" evidence="8">
    <location>
        <begin position="316"/>
        <end position="341"/>
    </location>
</feature>
<dbReference type="CDD" id="cd06173">
    <property type="entry name" value="MFS_MefA_like"/>
    <property type="match status" value="1"/>
</dbReference>
<evidence type="ECO:0000313" key="11">
    <source>
        <dbReference type="Proteomes" id="UP000549343"/>
    </source>
</evidence>
<feature type="transmembrane region" description="Helical" evidence="8">
    <location>
        <begin position="381"/>
        <end position="399"/>
    </location>
</feature>
<name>A0A7W7I9Q7_9ACTN</name>
<keyword evidence="3" id="KW-1003">Cell membrane</keyword>
<feature type="compositionally biased region" description="Low complexity" evidence="7">
    <location>
        <begin position="59"/>
        <end position="71"/>
    </location>
</feature>
<keyword evidence="5 8" id="KW-1133">Transmembrane helix</keyword>
<feature type="transmembrane region" description="Helical" evidence="8">
    <location>
        <begin position="468"/>
        <end position="490"/>
    </location>
</feature>
<dbReference type="InterPro" id="IPR020846">
    <property type="entry name" value="MFS_dom"/>
</dbReference>
<gene>
    <name evidence="10" type="ORF">F4557_001414</name>
</gene>
<dbReference type="InterPro" id="IPR010290">
    <property type="entry name" value="TM_effector"/>
</dbReference>
<feature type="compositionally biased region" description="Low complexity" evidence="7">
    <location>
        <begin position="1"/>
        <end position="14"/>
    </location>
</feature>
<dbReference type="Gene3D" id="1.20.1250.20">
    <property type="entry name" value="MFS general substrate transporter like domains"/>
    <property type="match status" value="1"/>
</dbReference>
<dbReference type="PROSITE" id="PS50850">
    <property type="entry name" value="MFS"/>
    <property type="match status" value="1"/>
</dbReference>
<evidence type="ECO:0000259" key="9">
    <source>
        <dbReference type="PROSITE" id="PS50850"/>
    </source>
</evidence>
<protein>
    <submittedName>
        <fullName evidence="10">MFS family permease</fullName>
    </submittedName>
</protein>
<dbReference type="AlphaFoldDB" id="A0A7W7I9Q7"/>
<dbReference type="GO" id="GO:0022857">
    <property type="term" value="F:transmembrane transporter activity"/>
    <property type="evidence" value="ECO:0007669"/>
    <property type="project" value="InterPro"/>
</dbReference>
<feature type="transmembrane region" description="Helical" evidence="8">
    <location>
        <begin position="143"/>
        <end position="161"/>
    </location>
</feature>
<evidence type="ECO:0000256" key="6">
    <source>
        <dbReference type="ARBA" id="ARBA00023136"/>
    </source>
</evidence>
<dbReference type="EMBL" id="JACHMV010000001">
    <property type="protein sequence ID" value="MBB4772996.1"/>
    <property type="molecule type" value="Genomic_DNA"/>
</dbReference>
<sequence>MVRAAARSASPAAVRPRRGTPAAPQPRAAGPSGRPDAAGPAPRVDEPAPAAPITDESGAPEPVGDADAAPAPNDPEEPEQPAKADETEEPEDPRSGGMFRSLRNRNYRLFAAGQVVSNTGTWMQRVAQDWLVLELAHGSGTALGITTGLQFLPMLLFGLWGGVIADRYPKRRILVLTQVSMGVLALILGLLAVTGMAQVWHVYVLAFGLGLATVVDNPTRQSFVIEMVGRRDLPNAIALNSATFNGARLLGPAVAGVLIAVIGTGPVFLVNAASFGAVLFGLYAMRTGELYPAEPVKRAKGQLREGLRYVRGRRDLTLVLVFIGFIAMFGMNFSTTVALIAKEVFNTGASAFGLASSMLALGALSGALLAARRVTRPRLRLLVGMGVLFGVLEIITGLMPTYWSFLLLLIPTGIVMMTITTAANATVQLGVAPEMRGRVMGLYMLVFLGTNPVGAPTVGWLAEHFGARMALILGGLISALAALAVGALAARGSIRPTLARVLRRRSAGA</sequence>
<evidence type="ECO:0000256" key="4">
    <source>
        <dbReference type="ARBA" id="ARBA00022692"/>
    </source>
</evidence>
<dbReference type="PANTHER" id="PTHR23513:SF11">
    <property type="entry name" value="STAPHYLOFERRIN A TRANSPORTER"/>
    <property type="match status" value="1"/>
</dbReference>
<evidence type="ECO:0000256" key="2">
    <source>
        <dbReference type="ARBA" id="ARBA00022448"/>
    </source>
</evidence>
<feature type="domain" description="Major facilitator superfamily (MFS) profile" evidence="9">
    <location>
        <begin position="106"/>
        <end position="493"/>
    </location>
</feature>
<comment type="caution">
    <text evidence="10">The sequence shown here is derived from an EMBL/GenBank/DDBJ whole genome shotgun (WGS) entry which is preliminary data.</text>
</comment>
<accession>A0A7W7I9Q7</accession>
<evidence type="ECO:0000256" key="7">
    <source>
        <dbReference type="SAM" id="MobiDB-lite"/>
    </source>
</evidence>
<dbReference type="SUPFAM" id="SSF103473">
    <property type="entry name" value="MFS general substrate transporter"/>
    <property type="match status" value="1"/>
</dbReference>
<keyword evidence="4 8" id="KW-0812">Transmembrane</keyword>
<keyword evidence="2" id="KW-0813">Transport</keyword>
<evidence type="ECO:0000313" key="10">
    <source>
        <dbReference type="EMBL" id="MBB4772996.1"/>
    </source>
</evidence>
<evidence type="ECO:0000256" key="1">
    <source>
        <dbReference type="ARBA" id="ARBA00004651"/>
    </source>
</evidence>
<keyword evidence="6 8" id="KW-0472">Membrane</keyword>
<dbReference type="GO" id="GO:0005886">
    <property type="term" value="C:plasma membrane"/>
    <property type="evidence" value="ECO:0007669"/>
    <property type="project" value="UniProtKB-SubCell"/>
</dbReference>
<feature type="transmembrane region" description="Helical" evidence="8">
    <location>
        <begin position="439"/>
        <end position="462"/>
    </location>
</feature>
<feature type="region of interest" description="Disordered" evidence="7">
    <location>
        <begin position="1"/>
        <end position="99"/>
    </location>
</feature>
<dbReference type="Pfam" id="PF05977">
    <property type="entry name" value="MFS_3"/>
    <property type="match status" value="1"/>
</dbReference>
<comment type="subcellular location">
    <subcellularLocation>
        <location evidence="1">Cell membrane</location>
        <topology evidence="1">Multi-pass membrane protein</topology>
    </subcellularLocation>
</comment>
<dbReference type="InterPro" id="IPR036259">
    <property type="entry name" value="MFS_trans_sf"/>
</dbReference>
<organism evidence="10 11">
    <name type="scientific">Actinomadura livida</name>
    <dbReference type="NCBI Taxonomy" id="79909"/>
    <lineage>
        <taxon>Bacteria</taxon>
        <taxon>Bacillati</taxon>
        <taxon>Actinomycetota</taxon>
        <taxon>Actinomycetes</taxon>
        <taxon>Streptosporangiales</taxon>
        <taxon>Thermomonosporaceae</taxon>
        <taxon>Actinomadura</taxon>
    </lineage>
</organism>
<evidence type="ECO:0000256" key="8">
    <source>
        <dbReference type="SAM" id="Phobius"/>
    </source>
</evidence>
<proteinExistence type="predicted"/>
<feature type="transmembrane region" description="Helical" evidence="8">
    <location>
        <begin position="405"/>
        <end position="427"/>
    </location>
</feature>
<evidence type="ECO:0000256" key="5">
    <source>
        <dbReference type="ARBA" id="ARBA00022989"/>
    </source>
</evidence>
<dbReference type="Proteomes" id="UP000549343">
    <property type="component" value="Unassembled WGS sequence"/>
</dbReference>
<reference evidence="10 11" key="1">
    <citation type="submission" date="2020-08" db="EMBL/GenBank/DDBJ databases">
        <title>Sequencing the genomes of 1000 actinobacteria strains.</title>
        <authorList>
            <person name="Klenk H.-P."/>
        </authorList>
    </citation>
    <scope>NUCLEOTIDE SEQUENCE [LARGE SCALE GENOMIC DNA]</scope>
    <source>
        <strain evidence="10 11">DSM 44772</strain>
    </source>
</reference>
<feature type="transmembrane region" description="Helical" evidence="8">
    <location>
        <begin position="107"/>
        <end position="123"/>
    </location>
</feature>
<dbReference type="PANTHER" id="PTHR23513">
    <property type="entry name" value="INTEGRAL MEMBRANE EFFLUX PROTEIN-RELATED"/>
    <property type="match status" value="1"/>
</dbReference>
<evidence type="ECO:0000256" key="3">
    <source>
        <dbReference type="ARBA" id="ARBA00022475"/>
    </source>
</evidence>
<feature type="transmembrane region" description="Helical" evidence="8">
    <location>
        <begin position="347"/>
        <end position="369"/>
    </location>
</feature>